<feature type="binding site" evidence="6">
    <location>
        <position position="281"/>
    </location>
    <ligand>
        <name>Zn(2+)</name>
        <dbReference type="ChEBI" id="CHEBI:29105"/>
    </ligand>
</feature>
<dbReference type="Pfam" id="PF03006">
    <property type="entry name" value="HlyIII"/>
    <property type="match status" value="1"/>
</dbReference>
<sequence>MATRRTRSSSVDSSTSSTFEHSTLASALPHSWKNAVICTIHEVESWQNENQYLLGHYRTVSNSYKSSLASLGYLHNQTCNAYTHIIGAALFGAWAFQAYNDILTRYPTSDFDDFLAFGVFFAGAFICFGLSATFHIFGNHSLKVYQTWLLLDLYGIFALIIATVYSGTYYGFYCEKFWWKVYSAGIFIITFSCAIFCTNSSFRGPKWKKFRALLFVAIGWYGAIPMTHMAQKWGRPKANEIIGWNLWFFEGLSYAGGAVIYAFRIPERWMPGTFDIWGASHQIFHIFAVIGAALHYQGLLKGFDYNHNPATRQC</sequence>
<feature type="transmembrane region" description="Helical" evidence="7">
    <location>
        <begin position="242"/>
        <end position="264"/>
    </location>
</feature>
<reference evidence="8" key="1">
    <citation type="journal article" date="2020" name="Stud. Mycol.">
        <title>101 Dothideomycetes genomes: a test case for predicting lifestyles and emergence of pathogens.</title>
        <authorList>
            <person name="Haridas S."/>
            <person name="Albert R."/>
            <person name="Binder M."/>
            <person name="Bloem J."/>
            <person name="Labutti K."/>
            <person name="Salamov A."/>
            <person name="Andreopoulos B."/>
            <person name="Baker S."/>
            <person name="Barry K."/>
            <person name="Bills G."/>
            <person name="Bluhm B."/>
            <person name="Cannon C."/>
            <person name="Castanera R."/>
            <person name="Culley D."/>
            <person name="Daum C."/>
            <person name="Ezra D."/>
            <person name="Gonzalez J."/>
            <person name="Henrissat B."/>
            <person name="Kuo A."/>
            <person name="Liang C."/>
            <person name="Lipzen A."/>
            <person name="Lutzoni F."/>
            <person name="Magnuson J."/>
            <person name="Mondo S."/>
            <person name="Nolan M."/>
            <person name="Ohm R."/>
            <person name="Pangilinan J."/>
            <person name="Park H.-J."/>
            <person name="Ramirez L."/>
            <person name="Alfaro M."/>
            <person name="Sun H."/>
            <person name="Tritt A."/>
            <person name="Yoshinaga Y."/>
            <person name="Zwiers L.-H."/>
            <person name="Turgeon B."/>
            <person name="Goodwin S."/>
            <person name="Spatafora J."/>
            <person name="Crous P."/>
            <person name="Grigoriev I."/>
        </authorList>
    </citation>
    <scope>NUCLEOTIDE SEQUENCE</scope>
    <source>
        <strain evidence="8">CBS 115976</strain>
    </source>
</reference>
<dbReference type="PANTHER" id="PTHR20855:SF52">
    <property type="entry name" value="ADIPONECTIN RECEPTOR PROTEIN"/>
    <property type="match status" value="1"/>
</dbReference>
<gene>
    <name evidence="8" type="ORF">BT63DRAFT_452007</name>
</gene>
<feature type="transmembrane region" description="Helical" evidence="7">
    <location>
        <begin position="81"/>
        <end position="99"/>
    </location>
</feature>
<evidence type="ECO:0000256" key="5">
    <source>
        <dbReference type="ARBA" id="ARBA00023136"/>
    </source>
</evidence>
<keyword evidence="6" id="KW-0479">Metal-binding</keyword>
<dbReference type="GO" id="GO:0038023">
    <property type="term" value="F:signaling receptor activity"/>
    <property type="evidence" value="ECO:0007669"/>
    <property type="project" value="TreeGrafter"/>
</dbReference>
<evidence type="ECO:0000313" key="8">
    <source>
        <dbReference type="EMBL" id="KAF2673952.1"/>
    </source>
</evidence>
<dbReference type="AlphaFoldDB" id="A0A6A6UNY9"/>
<keyword evidence="9" id="KW-1185">Reference proteome</keyword>
<feature type="binding site" evidence="6">
    <location>
        <position position="135"/>
    </location>
    <ligand>
        <name>Zn(2+)</name>
        <dbReference type="ChEBI" id="CHEBI:29105"/>
    </ligand>
</feature>
<keyword evidence="4 7" id="KW-1133">Transmembrane helix</keyword>
<dbReference type="GO" id="GO:0006882">
    <property type="term" value="P:intracellular zinc ion homeostasis"/>
    <property type="evidence" value="ECO:0007669"/>
    <property type="project" value="TreeGrafter"/>
</dbReference>
<feature type="transmembrane region" description="Helical" evidence="7">
    <location>
        <begin position="177"/>
        <end position="198"/>
    </location>
</feature>
<feature type="transmembrane region" description="Helical" evidence="7">
    <location>
        <begin position="210"/>
        <end position="230"/>
    </location>
</feature>
<comment type="subcellular location">
    <subcellularLocation>
        <location evidence="1">Membrane</location>
        <topology evidence="1">Multi-pass membrane protein</topology>
    </subcellularLocation>
</comment>
<evidence type="ECO:0000313" key="9">
    <source>
        <dbReference type="Proteomes" id="UP000799302"/>
    </source>
</evidence>
<dbReference type="EMBL" id="MU004231">
    <property type="protein sequence ID" value="KAF2673952.1"/>
    <property type="molecule type" value="Genomic_DNA"/>
</dbReference>
<feature type="transmembrane region" description="Helical" evidence="7">
    <location>
        <begin position="114"/>
        <end position="137"/>
    </location>
</feature>
<keyword evidence="5 7" id="KW-0472">Membrane</keyword>
<evidence type="ECO:0000256" key="4">
    <source>
        <dbReference type="ARBA" id="ARBA00022989"/>
    </source>
</evidence>
<evidence type="ECO:0000256" key="6">
    <source>
        <dbReference type="PIRSR" id="PIRSR604254-1"/>
    </source>
</evidence>
<dbReference type="PANTHER" id="PTHR20855">
    <property type="entry name" value="ADIPOR/PROGESTIN RECEPTOR-RELATED"/>
    <property type="match status" value="1"/>
</dbReference>
<name>A0A6A6UNY9_9PEZI</name>
<accession>A0A6A6UNY9</accession>
<feature type="binding site" evidence="6">
    <location>
        <position position="285"/>
    </location>
    <ligand>
        <name>Zn(2+)</name>
        <dbReference type="ChEBI" id="CHEBI:29105"/>
    </ligand>
</feature>
<evidence type="ECO:0000256" key="1">
    <source>
        <dbReference type="ARBA" id="ARBA00004141"/>
    </source>
</evidence>
<dbReference type="GO" id="GO:0046872">
    <property type="term" value="F:metal ion binding"/>
    <property type="evidence" value="ECO:0007669"/>
    <property type="project" value="UniProtKB-KW"/>
</dbReference>
<proteinExistence type="inferred from homology"/>
<protein>
    <submittedName>
        <fullName evidence="8">HlyIII-domain-containing protein</fullName>
    </submittedName>
</protein>
<keyword evidence="3 7" id="KW-0812">Transmembrane</keyword>
<dbReference type="GO" id="GO:0016020">
    <property type="term" value="C:membrane"/>
    <property type="evidence" value="ECO:0007669"/>
    <property type="project" value="UniProtKB-SubCell"/>
</dbReference>
<feature type="transmembrane region" description="Helical" evidence="7">
    <location>
        <begin position="149"/>
        <end position="171"/>
    </location>
</feature>
<evidence type="ECO:0000256" key="3">
    <source>
        <dbReference type="ARBA" id="ARBA00022692"/>
    </source>
</evidence>
<feature type="transmembrane region" description="Helical" evidence="7">
    <location>
        <begin position="276"/>
        <end position="296"/>
    </location>
</feature>
<dbReference type="Proteomes" id="UP000799302">
    <property type="component" value="Unassembled WGS sequence"/>
</dbReference>
<comment type="similarity">
    <text evidence="2">Belongs to the ADIPOR family.</text>
</comment>
<dbReference type="InterPro" id="IPR004254">
    <property type="entry name" value="AdipoR/HlyIII-related"/>
</dbReference>
<evidence type="ECO:0000256" key="2">
    <source>
        <dbReference type="ARBA" id="ARBA00007018"/>
    </source>
</evidence>
<keyword evidence="6" id="KW-0862">Zinc</keyword>
<dbReference type="OrthoDB" id="529367at2759"/>
<evidence type="ECO:0000256" key="7">
    <source>
        <dbReference type="SAM" id="Phobius"/>
    </source>
</evidence>
<organism evidence="8 9">
    <name type="scientific">Microthyrium microscopicum</name>
    <dbReference type="NCBI Taxonomy" id="703497"/>
    <lineage>
        <taxon>Eukaryota</taxon>
        <taxon>Fungi</taxon>
        <taxon>Dikarya</taxon>
        <taxon>Ascomycota</taxon>
        <taxon>Pezizomycotina</taxon>
        <taxon>Dothideomycetes</taxon>
        <taxon>Dothideomycetes incertae sedis</taxon>
        <taxon>Microthyriales</taxon>
        <taxon>Microthyriaceae</taxon>
        <taxon>Microthyrium</taxon>
    </lineage>
</organism>